<feature type="transmembrane region" description="Helical" evidence="1">
    <location>
        <begin position="79"/>
        <end position="106"/>
    </location>
</feature>
<feature type="transmembrane region" description="Helical" evidence="1">
    <location>
        <begin position="31"/>
        <end position="59"/>
    </location>
</feature>
<organism evidence="2 3">
    <name type="scientific">Craterilacuibacter sinensis</name>
    <dbReference type="NCBI Taxonomy" id="2686017"/>
    <lineage>
        <taxon>Bacteria</taxon>
        <taxon>Pseudomonadati</taxon>
        <taxon>Pseudomonadota</taxon>
        <taxon>Betaproteobacteria</taxon>
        <taxon>Neisseriales</taxon>
        <taxon>Neisseriaceae</taxon>
        <taxon>Craterilacuibacter</taxon>
    </lineage>
</organism>
<keyword evidence="1" id="KW-0472">Membrane</keyword>
<protein>
    <submittedName>
        <fullName evidence="2">YgjV family protein</fullName>
    </submittedName>
</protein>
<dbReference type="RefSeq" id="WP_160796640.1">
    <property type="nucleotide sequence ID" value="NZ_WSSB01000007.1"/>
</dbReference>
<sequence>MTPFLLSQICIAIAMCFDVMTFQFKQRKHVVYCLVSANILIGLHFFLLEQWTAVLLMAIAALRNTVSLYLNSRRIMFGFIGLTLIATAMTYQSALSLLAGAAALLPNIAMFSGSDKRMRILLMVSTCIWILHNSLAGSPMAILMEVLFLAGNLVGYYRFYLRGDRRLA</sequence>
<reference evidence="2 3" key="1">
    <citation type="submission" date="2019-12" db="EMBL/GenBank/DDBJ databases">
        <title>Neisseriaceae gen. nov. sp. Genome sequencing and assembly.</title>
        <authorList>
            <person name="Liu Z."/>
            <person name="Li A."/>
        </authorList>
    </citation>
    <scope>NUCLEOTIDE SEQUENCE [LARGE SCALE GENOMIC DNA]</scope>
    <source>
        <strain evidence="2 3">B2N2-7</strain>
    </source>
</reference>
<keyword evidence="1" id="KW-0812">Transmembrane</keyword>
<dbReference type="Pfam" id="PF10688">
    <property type="entry name" value="Imp-YgjV"/>
    <property type="match status" value="1"/>
</dbReference>
<gene>
    <name evidence="2" type="ORF">GQF02_09535</name>
</gene>
<comment type="caution">
    <text evidence="2">The sequence shown here is derived from an EMBL/GenBank/DDBJ whole genome shotgun (WGS) entry which is preliminary data.</text>
</comment>
<dbReference type="InterPro" id="IPR026267">
    <property type="entry name" value="YgjV"/>
</dbReference>
<evidence type="ECO:0000313" key="3">
    <source>
        <dbReference type="Proteomes" id="UP000467214"/>
    </source>
</evidence>
<accession>A0A845BLM5</accession>
<dbReference type="EMBL" id="WSSB01000007">
    <property type="protein sequence ID" value="MXR37212.1"/>
    <property type="molecule type" value="Genomic_DNA"/>
</dbReference>
<keyword evidence="3" id="KW-1185">Reference proteome</keyword>
<name>A0A845BLM5_9NEIS</name>
<evidence type="ECO:0000256" key="1">
    <source>
        <dbReference type="SAM" id="Phobius"/>
    </source>
</evidence>
<dbReference type="Proteomes" id="UP000467214">
    <property type="component" value="Unassembled WGS sequence"/>
</dbReference>
<keyword evidence="1" id="KW-1133">Transmembrane helix</keyword>
<dbReference type="PIRSF" id="PIRSF011443">
    <property type="entry name" value="YgjV"/>
    <property type="match status" value="1"/>
</dbReference>
<proteinExistence type="predicted"/>
<feature type="transmembrane region" description="Helical" evidence="1">
    <location>
        <begin position="141"/>
        <end position="161"/>
    </location>
</feature>
<feature type="transmembrane region" description="Helical" evidence="1">
    <location>
        <begin position="6"/>
        <end position="24"/>
    </location>
</feature>
<dbReference type="InterPro" id="IPR019629">
    <property type="entry name" value="Uncharacterised_HI1736/YgjV"/>
</dbReference>
<evidence type="ECO:0000313" key="2">
    <source>
        <dbReference type="EMBL" id="MXR37212.1"/>
    </source>
</evidence>
<dbReference type="AlphaFoldDB" id="A0A845BLM5"/>